<reference evidence="1" key="1">
    <citation type="journal article" date="2020" name="Stud. Mycol.">
        <title>101 Dothideomycetes genomes: a test case for predicting lifestyles and emergence of pathogens.</title>
        <authorList>
            <person name="Haridas S."/>
            <person name="Albert R."/>
            <person name="Binder M."/>
            <person name="Bloem J."/>
            <person name="Labutti K."/>
            <person name="Salamov A."/>
            <person name="Andreopoulos B."/>
            <person name="Baker S."/>
            <person name="Barry K."/>
            <person name="Bills G."/>
            <person name="Bluhm B."/>
            <person name="Cannon C."/>
            <person name="Castanera R."/>
            <person name="Culley D."/>
            <person name="Daum C."/>
            <person name="Ezra D."/>
            <person name="Gonzalez J."/>
            <person name="Henrissat B."/>
            <person name="Kuo A."/>
            <person name="Liang C."/>
            <person name="Lipzen A."/>
            <person name="Lutzoni F."/>
            <person name="Magnuson J."/>
            <person name="Mondo S."/>
            <person name="Nolan M."/>
            <person name="Ohm R."/>
            <person name="Pangilinan J."/>
            <person name="Park H.-J."/>
            <person name="Ramirez L."/>
            <person name="Alfaro M."/>
            <person name="Sun H."/>
            <person name="Tritt A."/>
            <person name="Yoshinaga Y."/>
            <person name="Zwiers L.-H."/>
            <person name="Turgeon B."/>
            <person name="Goodwin S."/>
            <person name="Spatafora J."/>
            <person name="Crous P."/>
            <person name="Grigoriev I."/>
        </authorList>
    </citation>
    <scope>NUCLEOTIDE SEQUENCE</scope>
    <source>
        <strain evidence="1">CBS 109.77</strain>
    </source>
</reference>
<organism evidence="1 2">
    <name type="scientific">Melanomma pulvis-pyrius CBS 109.77</name>
    <dbReference type="NCBI Taxonomy" id="1314802"/>
    <lineage>
        <taxon>Eukaryota</taxon>
        <taxon>Fungi</taxon>
        <taxon>Dikarya</taxon>
        <taxon>Ascomycota</taxon>
        <taxon>Pezizomycotina</taxon>
        <taxon>Dothideomycetes</taxon>
        <taxon>Pleosporomycetidae</taxon>
        <taxon>Pleosporales</taxon>
        <taxon>Melanommataceae</taxon>
        <taxon>Melanomma</taxon>
    </lineage>
</organism>
<dbReference type="Proteomes" id="UP000799757">
    <property type="component" value="Unassembled WGS sequence"/>
</dbReference>
<proteinExistence type="predicted"/>
<evidence type="ECO:0000313" key="2">
    <source>
        <dbReference type="Proteomes" id="UP000799757"/>
    </source>
</evidence>
<keyword evidence="2" id="KW-1185">Reference proteome</keyword>
<protein>
    <submittedName>
        <fullName evidence="1">Uncharacterized protein</fullName>
    </submittedName>
</protein>
<dbReference type="AlphaFoldDB" id="A0A6A6WUC8"/>
<sequence>MSNSFNVNAPYEGWYFGAALAGVYQSNDASVFPSINGPIDFLSDLSYPDDLSVVPSASGPGDISGDVSIVPSDNDPVDVNNNAPYEGWYFDEAFDGAYQSNDASVVPSANDPADFLSDLSFPGDLSGGLSVIPSTSGAVTSDLSIVPSANDPADFLSNLSFPGD</sequence>
<gene>
    <name evidence="1" type="ORF">K505DRAFT_395973</name>
</gene>
<accession>A0A6A6WUC8</accession>
<evidence type="ECO:0000313" key="1">
    <source>
        <dbReference type="EMBL" id="KAF2787820.1"/>
    </source>
</evidence>
<dbReference type="EMBL" id="MU002275">
    <property type="protein sequence ID" value="KAF2787820.1"/>
    <property type="molecule type" value="Genomic_DNA"/>
</dbReference>
<name>A0A6A6WUC8_9PLEO</name>
<feature type="non-terminal residue" evidence="1">
    <location>
        <position position="164"/>
    </location>
</feature>